<name>A0ABY4YI62_9MICO</name>
<dbReference type="EMBL" id="CP099490">
    <property type="protein sequence ID" value="USQ76185.1"/>
    <property type="molecule type" value="Genomic_DNA"/>
</dbReference>
<reference evidence="2" key="1">
    <citation type="submission" date="2022-06" db="EMBL/GenBank/DDBJ databases">
        <title>Ornithinimicrobium JY.X270.</title>
        <authorList>
            <person name="Huang Y."/>
        </authorList>
    </citation>
    <scope>NUCLEOTIDE SEQUENCE</scope>
    <source>
        <strain evidence="2">JY.X270</strain>
    </source>
</reference>
<dbReference type="SUPFAM" id="SSF159888">
    <property type="entry name" value="YdhG-like"/>
    <property type="match status" value="1"/>
</dbReference>
<accession>A0ABY4YI62</accession>
<dbReference type="Pfam" id="PF08818">
    <property type="entry name" value="DUF1801"/>
    <property type="match status" value="1"/>
</dbReference>
<proteinExistence type="predicted"/>
<organism evidence="2 3">
    <name type="scientific">Ornithinimicrobium cryptoxanthini</name>
    <dbReference type="NCBI Taxonomy" id="2934161"/>
    <lineage>
        <taxon>Bacteria</taxon>
        <taxon>Bacillati</taxon>
        <taxon>Actinomycetota</taxon>
        <taxon>Actinomycetes</taxon>
        <taxon>Micrococcales</taxon>
        <taxon>Ornithinimicrobiaceae</taxon>
        <taxon>Ornithinimicrobium</taxon>
    </lineage>
</organism>
<dbReference type="InterPro" id="IPR014922">
    <property type="entry name" value="YdhG-like"/>
</dbReference>
<dbReference type="Gene3D" id="3.90.1150.200">
    <property type="match status" value="1"/>
</dbReference>
<feature type="domain" description="YdhG-like" evidence="1">
    <location>
        <begin position="24"/>
        <end position="109"/>
    </location>
</feature>
<evidence type="ECO:0000259" key="1">
    <source>
        <dbReference type="Pfam" id="PF08818"/>
    </source>
</evidence>
<protein>
    <submittedName>
        <fullName evidence="2">DUF1801 domain-containing protein</fullName>
    </submittedName>
</protein>
<keyword evidence="3" id="KW-1185">Reference proteome</keyword>
<dbReference type="RefSeq" id="WP_252620880.1">
    <property type="nucleotide sequence ID" value="NZ_CP099490.1"/>
</dbReference>
<evidence type="ECO:0000313" key="3">
    <source>
        <dbReference type="Proteomes" id="UP001056535"/>
    </source>
</evidence>
<dbReference type="Proteomes" id="UP001056535">
    <property type="component" value="Chromosome"/>
</dbReference>
<sequence length="127" mass="13237">MPTAADPAAEVTAYLASLPEPAHARVEQIRSAVHEATPGLGEKISYGVLTFTADGRTAMHTGGYAGHVSVYPVPGDPALVERCAPWVAGKGTLKFPHAGELPLDLVADCAVWFAGEARSKSARRSKG</sequence>
<gene>
    <name evidence="2" type="ORF">NF557_16605</name>
</gene>
<evidence type="ECO:0000313" key="2">
    <source>
        <dbReference type="EMBL" id="USQ76185.1"/>
    </source>
</evidence>